<reference evidence="1" key="2">
    <citation type="journal article" date="2022" name="New Phytol.">
        <title>Evolutionary transition to the ectomycorrhizal habit in the genomes of a hyperdiverse lineage of mushroom-forming fungi.</title>
        <authorList>
            <person name="Looney B."/>
            <person name="Miyauchi S."/>
            <person name="Morin E."/>
            <person name="Drula E."/>
            <person name="Courty P.E."/>
            <person name="Kohler A."/>
            <person name="Kuo A."/>
            <person name="LaButti K."/>
            <person name="Pangilinan J."/>
            <person name="Lipzen A."/>
            <person name="Riley R."/>
            <person name="Andreopoulos W."/>
            <person name="He G."/>
            <person name="Johnson J."/>
            <person name="Nolan M."/>
            <person name="Tritt A."/>
            <person name="Barry K.W."/>
            <person name="Grigoriev I.V."/>
            <person name="Nagy L.G."/>
            <person name="Hibbett D."/>
            <person name="Henrissat B."/>
            <person name="Matheny P.B."/>
            <person name="Labbe J."/>
            <person name="Martin F.M."/>
        </authorList>
    </citation>
    <scope>NUCLEOTIDE SEQUENCE</scope>
    <source>
        <strain evidence="1">FP105234-sp</strain>
    </source>
</reference>
<accession>A0ACB8RXA1</accession>
<evidence type="ECO:0000313" key="2">
    <source>
        <dbReference type="Proteomes" id="UP000814033"/>
    </source>
</evidence>
<evidence type="ECO:0000313" key="1">
    <source>
        <dbReference type="EMBL" id="KAI0048240.1"/>
    </source>
</evidence>
<reference evidence="1" key="1">
    <citation type="submission" date="2021-02" db="EMBL/GenBank/DDBJ databases">
        <authorList>
            <consortium name="DOE Joint Genome Institute"/>
            <person name="Ahrendt S."/>
            <person name="Looney B.P."/>
            <person name="Miyauchi S."/>
            <person name="Morin E."/>
            <person name="Drula E."/>
            <person name="Courty P.E."/>
            <person name="Chicoki N."/>
            <person name="Fauchery L."/>
            <person name="Kohler A."/>
            <person name="Kuo A."/>
            <person name="Labutti K."/>
            <person name="Pangilinan J."/>
            <person name="Lipzen A."/>
            <person name="Riley R."/>
            <person name="Andreopoulos W."/>
            <person name="He G."/>
            <person name="Johnson J."/>
            <person name="Barry K.W."/>
            <person name="Grigoriev I.V."/>
            <person name="Nagy L."/>
            <person name="Hibbett D."/>
            <person name="Henrissat B."/>
            <person name="Matheny P.B."/>
            <person name="Labbe J."/>
            <person name="Martin F."/>
        </authorList>
    </citation>
    <scope>NUCLEOTIDE SEQUENCE</scope>
    <source>
        <strain evidence="1">FP105234-sp</strain>
    </source>
</reference>
<sequence>MSSSEISLLEHLDSPQSNCLNEVTTHSLKSILASKSRNTSSEYLLSDADEQLLLNIHFNQLVRVKAIVLQSSKSSTSQPSQGPKLVKLFVNRPSLGFEDVQDADEPEAAQVFDLTEDQVESGKPIVLRYVRFQAVNSLHIFVVSNQGDEEATRIDAVDILGSTVEGTKDLSGLKKQNDDD</sequence>
<organism evidence="1 2">
    <name type="scientific">Auriscalpium vulgare</name>
    <dbReference type="NCBI Taxonomy" id="40419"/>
    <lineage>
        <taxon>Eukaryota</taxon>
        <taxon>Fungi</taxon>
        <taxon>Dikarya</taxon>
        <taxon>Basidiomycota</taxon>
        <taxon>Agaricomycotina</taxon>
        <taxon>Agaricomycetes</taxon>
        <taxon>Russulales</taxon>
        <taxon>Auriscalpiaceae</taxon>
        <taxon>Auriscalpium</taxon>
    </lineage>
</organism>
<dbReference type="Proteomes" id="UP000814033">
    <property type="component" value="Unassembled WGS sequence"/>
</dbReference>
<protein>
    <submittedName>
        <fullName evidence="1">DUF1000-domain-containing protein</fullName>
    </submittedName>
</protein>
<keyword evidence="2" id="KW-1185">Reference proteome</keyword>
<proteinExistence type="predicted"/>
<comment type="caution">
    <text evidence="1">The sequence shown here is derived from an EMBL/GenBank/DDBJ whole genome shotgun (WGS) entry which is preliminary data.</text>
</comment>
<dbReference type="EMBL" id="MU275890">
    <property type="protein sequence ID" value="KAI0048240.1"/>
    <property type="molecule type" value="Genomic_DNA"/>
</dbReference>
<name>A0ACB8RXA1_9AGAM</name>
<gene>
    <name evidence="1" type="ORF">FA95DRAFT_1605455</name>
</gene>